<feature type="compositionally biased region" description="Acidic residues" evidence="2">
    <location>
        <begin position="20"/>
        <end position="46"/>
    </location>
</feature>
<dbReference type="OrthoDB" id="10267058at2759"/>
<evidence type="ECO:0000313" key="3">
    <source>
        <dbReference type="EMBL" id="CDU16553.1"/>
    </source>
</evidence>
<organism evidence="4 5">
    <name type="scientific">Plasmodium yoelii</name>
    <dbReference type="NCBI Taxonomy" id="5861"/>
    <lineage>
        <taxon>Eukaryota</taxon>
        <taxon>Sar</taxon>
        <taxon>Alveolata</taxon>
        <taxon>Apicomplexa</taxon>
        <taxon>Aconoidasida</taxon>
        <taxon>Haemosporida</taxon>
        <taxon>Plasmodiidae</taxon>
        <taxon>Plasmodium</taxon>
        <taxon>Plasmodium (Vinckeia)</taxon>
    </lineage>
</organism>
<dbReference type="GO" id="GO:0047429">
    <property type="term" value="F:nucleoside triphosphate diphosphatase activity"/>
    <property type="evidence" value="ECO:0007669"/>
    <property type="project" value="InterPro"/>
</dbReference>
<dbReference type="SUPFAM" id="SSF52972">
    <property type="entry name" value="ITPase-like"/>
    <property type="match status" value="1"/>
</dbReference>
<dbReference type="EMBL" id="LM993658">
    <property type="protein sequence ID" value="VTZ73448.1"/>
    <property type="molecule type" value="Genomic_DNA"/>
</dbReference>
<reference evidence="3" key="3">
    <citation type="submission" date="2014-05" db="EMBL/GenBank/DDBJ databases">
        <authorList>
            <person name="Aslett A.Martin."/>
            <person name="De Silva Nishadi"/>
        </authorList>
    </citation>
    <scope>NUCLEOTIDE SEQUENCE</scope>
    <source>
        <strain evidence="3">YM</strain>
    </source>
</reference>
<evidence type="ECO:0000313" key="5">
    <source>
        <dbReference type="Proteomes" id="UP000072874"/>
    </source>
</evidence>
<dbReference type="VEuPathDB" id="PlasmoDB:PY17X_0417800"/>
<dbReference type="RefSeq" id="XP_022811584.1">
    <property type="nucleotide sequence ID" value="XM_022955114.1"/>
</dbReference>
<dbReference type="OMA" id="CRKSHDP"/>
<evidence type="ECO:0000256" key="1">
    <source>
        <dbReference type="ARBA" id="ARBA00022801"/>
    </source>
</evidence>
<dbReference type="Gene3D" id="3.90.950.10">
    <property type="match status" value="1"/>
</dbReference>
<evidence type="ECO:0000313" key="6">
    <source>
        <dbReference type="Proteomes" id="UP000072904"/>
    </source>
</evidence>
<gene>
    <name evidence="4" type="ORF">PY17X_0417800</name>
    <name evidence="3" type="ORF">PYYM_0417800</name>
</gene>
<dbReference type="AlphaFoldDB" id="A0A078K4P8"/>
<accession>A0A078K4P8</accession>
<protein>
    <submittedName>
        <fullName evidence="4">Maf-like protein, putative</fullName>
    </submittedName>
</protein>
<keyword evidence="1" id="KW-0378">Hydrolase</keyword>
<dbReference type="Pfam" id="PF02545">
    <property type="entry name" value="Maf"/>
    <property type="match status" value="1"/>
</dbReference>
<dbReference type="Proteomes" id="UP000072904">
    <property type="component" value="Chromosome 4"/>
</dbReference>
<dbReference type="PANTHER" id="PTHR43213">
    <property type="entry name" value="BIFUNCTIONAL DTTP/UTP PYROPHOSPHATASE/METHYLTRANSFERASE PROTEIN-RELATED"/>
    <property type="match status" value="1"/>
</dbReference>
<reference evidence="4" key="4">
    <citation type="submission" date="2019-05" db="EMBL/GenBank/DDBJ databases">
        <authorList>
            <consortium name="Pathogen Informatics"/>
        </authorList>
    </citation>
    <scope>NUCLEOTIDE SEQUENCE</scope>
    <source>
        <strain evidence="4">17X</strain>
    </source>
</reference>
<reference evidence="4" key="2">
    <citation type="submission" date="2014-05" db="EMBL/GenBank/DDBJ databases">
        <authorList>
            <person name="Aslett M.A."/>
            <person name="De Silva N."/>
        </authorList>
    </citation>
    <scope>NUCLEOTIDE SEQUENCE</scope>
    <source>
        <strain evidence="4">17X</strain>
    </source>
</reference>
<reference evidence="5 6" key="1">
    <citation type="journal article" date="2014" name="BMC Biol.">
        <title>A comprehensive evaluation of rodent malaria parasite genomes and gene expression.</title>
        <authorList>
            <person name="Otto T.D."/>
            <person name="Bohme U."/>
            <person name="Jackson A.P."/>
            <person name="Hunt M."/>
            <person name="Franke-Fayard B."/>
            <person name="Hoeijmakers W.A."/>
            <person name="Religa A.A."/>
            <person name="Robertson L."/>
            <person name="Sanders M."/>
            <person name="Ogun S.A."/>
            <person name="Cunningham D."/>
            <person name="Erhart A."/>
            <person name="Billker O."/>
            <person name="Khan S.M."/>
            <person name="Stunnenberg H.G."/>
            <person name="Langhorne J."/>
            <person name="Holder A.A."/>
            <person name="Waters A.P."/>
            <person name="Newbold C.I."/>
            <person name="Pain A."/>
            <person name="Berriman M."/>
            <person name="Janse C.J."/>
        </authorList>
    </citation>
    <scope>NUCLEOTIDE SEQUENCE [LARGE SCALE GENOMIC DNA]</scope>
    <source>
        <strain evidence="4 5">17X</strain>
        <strain evidence="3 6">YM</strain>
    </source>
</reference>
<sequence>MRSDETNKANKPIELSPLENNDEQNNDEQNNDEQNNDEQNNDEQNSDEINEFELEVEEEVINYLSSLIYNKNVKHKIVKINNLIDDQIYNYIETCNHLGNITNLNKDPKEENQNIKTNQGTLDTSHISNPINEETSKYTIHSKSSDNFDIIKTNTLPLFLSSKLDQQKEDQIKCNQNEKKCKNFKSCTIINETTNITLLYNKNDSQTNVLYVCYDEENDECEICNSYRLKYMPNMSMFKNDSNNDKGNAPQKCNEHLLNSLKDYFFVLGSTSSSRKYILKKSELNFLSVQIKINEKKIGCRKKLDPFTLTSNISVAKGMKLLHVINNDNKLKQQILELSKNKKVLLLVGDEVIYCNNQIYEKPKNKKEAYNFIKSYNNNKCYSYSSITLIDLVSNKIMTGIDESVLSFTNMSDDTIENILNDQSIYYCAGALKIENVIMSKYLQEIKGNIDSIFGLSLNLLFHLINLL</sequence>
<dbReference type="VEuPathDB" id="PlasmoDB:PY05017"/>
<dbReference type="PANTHER" id="PTHR43213:SF4">
    <property type="entry name" value="7-METHYL-GTP PYROPHOSPHATASE"/>
    <property type="match status" value="1"/>
</dbReference>
<dbReference type="Proteomes" id="UP000072874">
    <property type="component" value="Chromosome 4"/>
</dbReference>
<feature type="region of interest" description="Disordered" evidence="2">
    <location>
        <begin position="1"/>
        <end position="46"/>
    </location>
</feature>
<dbReference type="VEuPathDB" id="PlasmoDB:Py17XNL_000403998"/>
<dbReference type="EMBL" id="LK934632">
    <property type="protein sequence ID" value="CDU16553.1"/>
    <property type="molecule type" value="Genomic_DNA"/>
</dbReference>
<evidence type="ECO:0000313" key="4">
    <source>
        <dbReference type="EMBL" id="VTZ73448.1"/>
    </source>
</evidence>
<dbReference type="VEuPathDB" id="PlasmoDB:PYYM_0417800"/>
<dbReference type="InterPro" id="IPR029001">
    <property type="entry name" value="ITPase-like_fam"/>
</dbReference>
<dbReference type="InterPro" id="IPR003697">
    <property type="entry name" value="Maf-like"/>
</dbReference>
<dbReference type="KEGG" id="pyo:PY17X_0417800"/>
<proteinExistence type="predicted"/>
<dbReference type="GeneID" id="3800164"/>
<evidence type="ECO:0000256" key="2">
    <source>
        <dbReference type="SAM" id="MobiDB-lite"/>
    </source>
</evidence>
<name>A0A078K4P8_PLAYE</name>